<reference evidence="1" key="1">
    <citation type="submission" date="2019-12" db="EMBL/GenBank/DDBJ databases">
        <title>Microbes associate with the intestines of laboratory mice.</title>
        <authorList>
            <person name="Navarre W."/>
            <person name="Wong E."/>
        </authorList>
    </citation>
    <scope>NUCLEOTIDE SEQUENCE</scope>
    <source>
        <strain evidence="1">NM79_F5</strain>
    </source>
</reference>
<name>A0A964RKW7_9CLOT</name>
<evidence type="ECO:0000313" key="2">
    <source>
        <dbReference type="Proteomes" id="UP000656077"/>
    </source>
</evidence>
<comment type="caution">
    <text evidence="1">The sequence shown here is derived from an EMBL/GenBank/DDBJ whole genome shotgun (WGS) entry which is preliminary data.</text>
</comment>
<dbReference type="EMBL" id="WSRQ01000010">
    <property type="protein sequence ID" value="MVX63629.1"/>
    <property type="molecule type" value="Genomic_DNA"/>
</dbReference>
<evidence type="ECO:0000313" key="1">
    <source>
        <dbReference type="EMBL" id="MVX63629.1"/>
    </source>
</evidence>
<organism evidence="1 2">
    <name type="scientific">Clostridium chromiireducens</name>
    <dbReference type="NCBI Taxonomy" id="225345"/>
    <lineage>
        <taxon>Bacteria</taxon>
        <taxon>Bacillati</taxon>
        <taxon>Bacillota</taxon>
        <taxon>Clostridia</taxon>
        <taxon>Eubacteriales</taxon>
        <taxon>Clostridiaceae</taxon>
        <taxon>Clostridium</taxon>
    </lineage>
</organism>
<dbReference type="Proteomes" id="UP000656077">
    <property type="component" value="Unassembled WGS sequence"/>
</dbReference>
<sequence>MCFITALDEIQLTGGKEKSVAAVGTIEHLVEYGAPELDVLTQVYICYYD</sequence>
<proteinExistence type="predicted"/>
<dbReference type="AlphaFoldDB" id="A0A964RKW7"/>
<dbReference type="RefSeq" id="WP_160358728.1">
    <property type="nucleotide sequence ID" value="NZ_WSRQ01000010.1"/>
</dbReference>
<gene>
    <name evidence="1" type="ORF">GKZ28_07965</name>
</gene>
<accession>A0A964RKW7</accession>
<protein>
    <submittedName>
        <fullName evidence="1">Uncharacterized protein</fullName>
    </submittedName>
</protein>